<accession>A0A0A9E4X2</accession>
<dbReference type="AlphaFoldDB" id="A0A0A9E4X2"/>
<evidence type="ECO:0000313" key="1">
    <source>
        <dbReference type="EMBL" id="JAD92950.1"/>
    </source>
</evidence>
<sequence length="41" mass="4759">MEKLRQASKLLKRKCNSKAVTQPGVAQHLTRNMVMQWRAGY</sequence>
<reference evidence="1" key="2">
    <citation type="journal article" date="2015" name="Data Brief">
        <title>Shoot transcriptome of the giant reed, Arundo donax.</title>
        <authorList>
            <person name="Barrero R.A."/>
            <person name="Guerrero F.D."/>
            <person name="Moolhuijzen P."/>
            <person name="Goolsby J.A."/>
            <person name="Tidwell J."/>
            <person name="Bellgard S.E."/>
            <person name="Bellgard M.I."/>
        </authorList>
    </citation>
    <scope>NUCLEOTIDE SEQUENCE</scope>
    <source>
        <tissue evidence="1">Shoot tissue taken approximately 20 cm above the soil surface</tissue>
    </source>
</reference>
<dbReference type="EMBL" id="GBRH01204945">
    <property type="protein sequence ID" value="JAD92950.1"/>
    <property type="molecule type" value="Transcribed_RNA"/>
</dbReference>
<proteinExistence type="predicted"/>
<protein>
    <submittedName>
        <fullName evidence="1">Uncharacterized protein</fullName>
    </submittedName>
</protein>
<name>A0A0A9E4X2_ARUDO</name>
<organism evidence="1">
    <name type="scientific">Arundo donax</name>
    <name type="common">Giant reed</name>
    <name type="synonym">Donax arundinaceus</name>
    <dbReference type="NCBI Taxonomy" id="35708"/>
    <lineage>
        <taxon>Eukaryota</taxon>
        <taxon>Viridiplantae</taxon>
        <taxon>Streptophyta</taxon>
        <taxon>Embryophyta</taxon>
        <taxon>Tracheophyta</taxon>
        <taxon>Spermatophyta</taxon>
        <taxon>Magnoliopsida</taxon>
        <taxon>Liliopsida</taxon>
        <taxon>Poales</taxon>
        <taxon>Poaceae</taxon>
        <taxon>PACMAD clade</taxon>
        <taxon>Arundinoideae</taxon>
        <taxon>Arundineae</taxon>
        <taxon>Arundo</taxon>
    </lineage>
</organism>
<reference evidence="1" key="1">
    <citation type="submission" date="2014-09" db="EMBL/GenBank/DDBJ databases">
        <authorList>
            <person name="Magalhaes I.L.F."/>
            <person name="Oliveira U."/>
            <person name="Santos F.R."/>
            <person name="Vidigal T.H.D.A."/>
            <person name="Brescovit A.D."/>
            <person name="Santos A.J."/>
        </authorList>
    </citation>
    <scope>NUCLEOTIDE SEQUENCE</scope>
    <source>
        <tissue evidence="1">Shoot tissue taken approximately 20 cm above the soil surface</tissue>
    </source>
</reference>